<dbReference type="Gene3D" id="1.10.510.10">
    <property type="entry name" value="Transferase(Phosphotransferase) domain 1"/>
    <property type="match status" value="1"/>
</dbReference>
<feature type="chain" id="PRO_5008900819" evidence="6">
    <location>
        <begin position="21"/>
        <end position="652"/>
    </location>
</feature>
<feature type="binding site" evidence="3">
    <location>
        <position position="380"/>
    </location>
    <ligand>
        <name>ATP</name>
        <dbReference type="ChEBI" id="CHEBI:30616"/>
    </ligand>
</feature>
<accession>A0A1D1Z8Y3</accession>
<evidence type="ECO:0000256" key="2">
    <source>
        <dbReference type="ARBA" id="ARBA00022840"/>
    </source>
</evidence>
<evidence type="ECO:0000256" key="5">
    <source>
        <dbReference type="SAM" id="Phobius"/>
    </source>
</evidence>
<sequence>MSPPPLSAALLLLLLLPCLATLLSPAQAAADGPAHHRCYPSPKAPDEPQPCPHPSFPFSVYPGCGHPAFQIRCSARRSLMSINRFEFLLLDRRRDSLLVSPYTDQPAAPSPSPDGACGASRLPARQIDLSGSPFRVSEDSCADLAAIRPCRPEHVDAPPNCSGGGGPSDWQRRILSRPLLLLKGCNASYYRHPDPSGVGGADCKPDVAAAVASFLRSGIRIEWYAAEDGYFSHCASCQRKFRGDAACGFNDSDPALPFLCLASDPGPPHLPGSDGHRNPNRVVLLTTALFAFTCLFVLALSAAAIFRRGWGSGDRHLESREDPMTSFLRRYHLQLHPPVFTYDQLWTSTGGFDPKQKIGDGGFGSVYLAQLEDGRAAAVKRLHRHHPAATTKSFFNEILILSSIHHSNLVRLHGYCCDPRGLLLVYDYVPNGTLADHLHGPRSLYKKVALTWALRVDVALQTALALEYLHFSVNPPVVHRDITSSNIFVDKDMGIKVGDFGLSRLLCLPDPGSCPSGSSSSDYVCTGPQGTPGYLDPEYHRSFRLTEKSDVYSFGVVLLELVTGMKAVDLGRDKQEVSLANLVVSRIQIGALHQVVDPALPREGPVMRTVEAMAELAFRCVAGDKDDRPDARELVSELRRIQSRMQDDSKGS</sequence>
<keyword evidence="5" id="KW-0812">Transmembrane</keyword>
<evidence type="ECO:0000256" key="6">
    <source>
        <dbReference type="SAM" id="SignalP"/>
    </source>
</evidence>
<dbReference type="InterPro" id="IPR017441">
    <property type="entry name" value="Protein_kinase_ATP_BS"/>
</dbReference>
<dbReference type="PROSITE" id="PS00109">
    <property type="entry name" value="PROTEIN_KINASE_TYR"/>
    <property type="match status" value="1"/>
</dbReference>
<keyword evidence="2 3" id="KW-0067">ATP-binding</keyword>
<evidence type="ECO:0000256" key="4">
    <source>
        <dbReference type="SAM" id="MobiDB-lite"/>
    </source>
</evidence>
<dbReference type="Gene3D" id="3.30.200.20">
    <property type="entry name" value="Phosphorylase Kinase, domain 1"/>
    <property type="match status" value="1"/>
</dbReference>
<evidence type="ECO:0000259" key="7">
    <source>
        <dbReference type="PROSITE" id="PS50011"/>
    </source>
</evidence>
<dbReference type="InterPro" id="IPR000719">
    <property type="entry name" value="Prot_kinase_dom"/>
</dbReference>
<protein>
    <submittedName>
        <fullName evidence="8">Putative serine/threonine-protein kinase At1g18390</fullName>
    </submittedName>
</protein>
<dbReference type="Pfam" id="PF00069">
    <property type="entry name" value="Pkinase"/>
    <property type="match status" value="1"/>
</dbReference>
<evidence type="ECO:0000256" key="3">
    <source>
        <dbReference type="PROSITE-ProRule" id="PRU10141"/>
    </source>
</evidence>
<keyword evidence="1 3" id="KW-0547">Nucleotide-binding</keyword>
<feature type="transmembrane region" description="Helical" evidence="5">
    <location>
        <begin position="282"/>
        <end position="306"/>
    </location>
</feature>
<feature type="signal peptide" evidence="6">
    <location>
        <begin position="1"/>
        <end position="20"/>
    </location>
</feature>
<proteinExistence type="predicted"/>
<reference evidence="8" key="1">
    <citation type="submission" date="2015-07" db="EMBL/GenBank/DDBJ databases">
        <title>Transcriptome Assembly of Anthurium amnicola.</title>
        <authorList>
            <person name="Suzuki J."/>
        </authorList>
    </citation>
    <scope>NUCLEOTIDE SEQUENCE</scope>
</reference>
<dbReference type="GO" id="GO:0005524">
    <property type="term" value="F:ATP binding"/>
    <property type="evidence" value="ECO:0007669"/>
    <property type="project" value="UniProtKB-UniRule"/>
</dbReference>
<organism evidence="8">
    <name type="scientific">Anthurium amnicola</name>
    <dbReference type="NCBI Taxonomy" id="1678845"/>
    <lineage>
        <taxon>Eukaryota</taxon>
        <taxon>Viridiplantae</taxon>
        <taxon>Streptophyta</taxon>
        <taxon>Embryophyta</taxon>
        <taxon>Tracheophyta</taxon>
        <taxon>Spermatophyta</taxon>
        <taxon>Magnoliopsida</taxon>
        <taxon>Liliopsida</taxon>
        <taxon>Araceae</taxon>
        <taxon>Pothoideae</taxon>
        <taxon>Potheae</taxon>
        <taxon>Anthurium</taxon>
    </lineage>
</organism>
<dbReference type="PANTHER" id="PTHR46008:SF18">
    <property type="entry name" value="PROTEIN KINASE DOMAIN-CONTAINING PROTEIN"/>
    <property type="match status" value="1"/>
</dbReference>
<dbReference type="EMBL" id="GDJX01004588">
    <property type="protein sequence ID" value="JAT63348.1"/>
    <property type="molecule type" value="Transcribed_RNA"/>
</dbReference>
<dbReference type="PROSITE" id="PS50011">
    <property type="entry name" value="PROTEIN_KINASE_DOM"/>
    <property type="match status" value="1"/>
</dbReference>
<dbReference type="PANTHER" id="PTHR46008">
    <property type="entry name" value="LEAF RUST 10 DISEASE-RESISTANCE LOCUS RECEPTOR-LIKE PROTEIN KINASE-LIKE 1.4"/>
    <property type="match status" value="1"/>
</dbReference>
<keyword evidence="5" id="KW-1133">Transmembrane helix</keyword>
<name>A0A1D1Z8Y3_9ARAE</name>
<dbReference type="SUPFAM" id="SSF56112">
    <property type="entry name" value="Protein kinase-like (PK-like)"/>
    <property type="match status" value="1"/>
</dbReference>
<evidence type="ECO:0000313" key="8">
    <source>
        <dbReference type="EMBL" id="JAT63348.1"/>
    </source>
</evidence>
<dbReference type="CDD" id="cd14066">
    <property type="entry name" value="STKc_IRAK"/>
    <property type="match status" value="1"/>
</dbReference>
<dbReference type="InterPro" id="IPR011009">
    <property type="entry name" value="Kinase-like_dom_sf"/>
</dbReference>
<keyword evidence="6" id="KW-0732">Signal</keyword>
<dbReference type="InterPro" id="IPR008266">
    <property type="entry name" value="Tyr_kinase_AS"/>
</dbReference>
<keyword evidence="8" id="KW-0808">Transferase</keyword>
<evidence type="ECO:0000256" key="1">
    <source>
        <dbReference type="ARBA" id="ARBA00022741"/>
    </source>
</evidence>
<keyword evidence="8" id="KW-0418">Kinase</keyword>
<gene>
    <name evidence="8" type="primary">At1g18390_16</name>
    <name evidence="8" type="ORF">g.81936</name>
</gene>
<dbReference type="GO" id="GO:0004672">
    <property type="term" value="F:protein kinase activity"/>
    <property type="evidence" value="ECO:0007669"/>
    <property type="project" value="InterPro"/>
</dbReference>
<feature type="region of interest" description="Disordered" evidence="4">
    <location>
        <begin position="101"/>
        <end position="120"/>
    </location>
</feature>
<keyword evidence="5" id="KW-0472">Membrane</keyword>
<feature type="domain" description="Protein kinase" evidence="7">
    <location>
        <begin position="352"/>
        <end position="645"/>
    </location>
</feature>
<dbReference type="PROSITE" id="PS00107">
    <property type="entry name" value="PROTEIN_KINASE_ATP"/>
    <property type="match status" value="1"/>
</dbReference>
<dbReference type="AlphaFoldDB" id="A0A1D1Z8Y3"/>